<organism evidence="1 2">
    <name type="scientific">Nitrosopumilus cobalaminigenes</name>
    <dbReference type="NCBI Taxonomy" id="1470066"/>
    <lineage>
        <taxon>Archaea</taxon>
        <taxon>Nitrososphaerota</taxon>
        <taxon>Nitrososphaeria</taxon>
        <taxon>Nitrosopumilales</taxon>
        <taxon>Nitrosopumilaceae</taxon>
        <taxon>Nitrosopumilus</taxon>
    </lineage>
</organism>
<evidence type="ECO:0000313" key="1">
    <source>
        <dbReference type="EMBL" id="QLH02708.1"/>
    </source>
</evidence>
<dbReference type="AlphaFoldDB" id="A0A7D5M264"/>
<dbReference type="SUPFAM" id="SSF55961">
    <property type="entry name" value="Bet v1-like"/>
    <property type="match status" value="1"/>
</dbReference>
<name>A0A7D5M264_9ARCH</name>
<dbReference type="InterPro" id="IPR023393">
    <property type="entry name" value="START-like_dom_sf"/>
</dbReference>
<gene>
    <name evidence="1" type="ORF">C5F47_03620</name>
</gene>
<evidence type="ECO:0000313" key="2">
    <source>
        <dbReference type="Proteomes" id="UP000509771"/>
    </source>
</evidence>
<dbReference type="KEGG" id="ncl:C5F47_03620"/>
<sequence length="151" mass="17400">MKSFYLCRHSMLDRNDLFEISTNVDNFHNVMPNYFKSMDVIEDNTSEKIVLEKISFLGKTLDVKTKHIVLPPNLHGVFILSGPLSGTSFIENYESDDMGTKIIIQVSLQINGFLKFVPLIEKLISKKMNNVMNEFIISAESFSQRHLFYKS</sequence>
<reference evidence="1 2" key="1">
    <citation type="submission" date="2018-02" db="EMBL/GenBank/DDBJ databases">
        <title>Complete genome of Nitrosopumilus cobalaminigenes HCA1.</title>
        <authorList>
            <person name="Qin W."/>
            <person name="Zheng Y."/>
            <person name="Stahl D.A."/>
        </authorList>
    </citation>
    <scope>NUCLEOTIDE SEQUENCE [LARGE SCALE GENOMIC DNA]</scope>
    <source>
        <strain evidence="1 2">HCA1</strain>
    </source>
</reference>
<dbReference type="Proteomes" id="UP000509771">
    <property type="component" value="Chromosome"/>
</dbReference>
<dbReference type="Gene3D" id="3.30.530.20">
    <property type="match status" value="1"/>
</dbReference>
<proteinExistence type="predicted"/>
<evidence type="ECO:0008006" key="3">
    <source>
        <dbReference type="Google" id="ProtNLM"/>
    </source>
</evidence>
<dbReference type="EMBL" id="CP026993">
    <property type="protein sequence ID" value="QLH02708.1"/>
    <property type="molecule type" value="Genomic_DNA"/>
</dbReference>
<dbReference type="OrthoDB" id="3242at2157"/>
<keyword evidence="2" id="KW-1185">Reference proteome</keyword>
<accession>A0A7D5M264</accession>
<protein>
    <recommendedName>
        <fullName evidence="3">Polyketide cyclase</fullName>
    </recommendedName>
</protein>